<protein>
    <submittedName>
        <fullName evidence="3">Uncharacterized protein</fullName>
    </submittedName>
</protein>
<dbReference type="AlphaFoldDB" id="A0A9D1PRI8"/>
<feature type="signal peptide" evidence="2">
    <location>
        <begin position="1"/>
        <end position="19"/>
    </location>
</feature>
<reference evidence="3" key="1">
    <citation type="journal article" date="2021" name="PeerJ">
        <title>Extensive microbial diversity within the chicken gut microbiome revealed by metagenomics and culture.</title>
        <authorList>
            <person name="Gilroy R."/>
            <person name="Ravi A."/>
            <person name="Getino M."/>
            <person name="Pursley I."/>
            <person name="Horton D.L."/>
            <person name="Alikhan N.F."/>
            <person name="Baker D."/>
            <person name="Gharbi K."/>
            <person name="Hall N."/>
            <person name="Watson M."/>
            <person name="Adriaenssens E.M."/>
            <person name="Foster-Nyarko E."/>
            <person name="Jarju S."/>
            <person name="Secka A."/>
            <person name="Antonio M."/>
            <person name="Oren A."/>
            <person name="Chaudhuri R.R."/>
            <person name="La Ragione R."/>
            <person name="Hildebrand F."/>
            <person name="Pallen M.J."/>
        </authorList>
    </citation>
    <scope>NUCLEOTIDE SEQUENCE</scope>
    <source>
        <strain evidence="3">5790</strain>
    </source>
</reference>
<feature type="region of interest" description="Disordered" evidence="1">
    <location>
        <begin position="22"/>
        <end position="80"/>
    </location>
</feature>
<feature type="compositionally biased region" description="Acidic residues" evidence="1">
    <location>
        <begin position="52"/>
        <end position="62"/>
    </location>
</feature>
<dbReference type="Proteomes" id="UP000824162">
    <property type="component" value="Unassembled WGS sequence"/>
</dbReference>
<evidence type="ECO:0000256" key="1">
    <source>
        <dbReference type="SAM" id="MobiDB-lite"/>
    </source>
</evidence>
<evidence type="ECO:0000313" key="4">
    <source>
        <dbReference type="Proteomes" id="UP000824162"/>
    </source>
</evidence>
<dbReference type="PROSITE" id="PS51257">
    <property type="entry name" value="PROKAR_LIPOPROTEIN"/>
    <property type="match status" value="1"/>
</dbReference>
<reference evidence="3" key="2">
    <citation type="submission" date="2021-04" db="EMBL/GenBank/DDBJ databases">
        <authorList>
            <person name="Gilroy R."/>
        </authorList>
    </citation>
    <scope>NUCLEOTIDE SEQUENCE</scope>
    <source>
        <strain evidence="3">5790</strain>
    </source>
</reference>
<feature type="compositionally biased region" description="Low complexity" evidence="1">
    <location>
        <begin position="32"/>
        <end position="51"/>
    </location>
</feature>
<dbReference type="EMBL" id="DXIJ01000037">
    <property type="protein sequence ID" value="HIV85544.1"/>
    <property type="molecule type" value="Genomic_DNA"/>
</dbReference>
<name>A0A9D1PRI8_9FIRM</name>
<organism evidence="3 4">
    <name type="scientific">Candidatus Monoglobus merdigallinarum</name>
    <dbReference type="NCBI Taxonomy" id="2838698"/>
    <lineage>
        <taxon>Bacteria</taxon>
        <taxon>Bacillati</taxon>
        <taxon>Bacillota</taxon>
        <taxon>Clostridia</taxon>
        <taxon>Monoglobales</taxon>
        <taxon>Monoglobaceae</taxon>
        <taxon>Monoglobus</taxon>
    </lineage>
</organism>
<evidence type="ECO:0000313" key="3">
    <source>
        <dbReference type="EMBL" id="HIV85544.1"/>
    </source>
</evidence>
<feature type="chain" id="PRO_5038350212" evidence="2">
    <location>
        <begin position="20"/>
        <end position="139"/>
    </location>
</feature>
<comment type="caution">
    <text evidence="3">The sequence shown here is derived from an EMBL/GenBank/DDBJ whole genome shotgun (WGS) entry which is preliminary data.</text>
</comment>
<accession>A0A9D1PRI8</accession>
<proteinExistence type="predicted"/>
<evidence type="ECO:0000256" key="2">
    <source>
        <dbReference type="SAM" id="SignalP"/>
    </source>
</evidence>
<keyword evidence="2" id="KW-0732">Signal</keyword>
<gene>
    <name evidence="3" type="ORF">H9900_01900</name>
</gene>
<sequence length="139" mass="15157">MKKLMTLLLAGMLAVTVLASCGGRSSSEEAAETAAEPAVETEAPSETPEPTEAAEETEEPSETPDATPQLQTAEEAANDRVTIQNELDSIEALIQEGSYEDAVMQARALMTKNLTDADKELINQYYERLREYLPEGYLD</sequence>